<dbReference type="InterPro" id="IPR016193">
    <property type="entry name" value="Cytidine_deaminase-like"/>
</dbReference>
<dbReference type="GO" id="GO:0047974">
    <property type="term" value="F:guanosine deaminase activity"/>
    <property type="evidence" value="ECO:0007669"/>
    <property type="project" value="TreeGrafter"/>
</dbReference>
<dbReference type="OrthoDB" id="9802676at2"/>
<name>A0A3L6ZKB9_9MICO</name>
<evidence type="ECO:0000313" key="3">
    <source>
        <dbReference type="Proteomes" id="UP000270299"/>
    </source>
</evidence>
<dbReference type="Pfam" id="PF00383">
    <property type="entry name" value="dCMP_cyt_deam_1"/>
    <property type="match status" value="1"/>
</dbReference>
<evidence type="ECO:0000313" key="2">
    <source>
        <dbReference type="EMBL" id="RLP68298.1"/>
    </source>
</evidence>
<dbReference type="AlphaFoldDB" id="A0A3L6ZKB9"/>
<evidence type="ECO:0000259" key="1">
    <source>
        <dbReference type="PROSITE" id="PS51747"/>
    </source>
</evidence>
<dbReference type="CDD" id="cd01285">
    <property type="entry name" value="nucleoside_deaminase"/>
    <property type="match status" value="1"/>
</dbReference>
<reference evidence="2 3" key="1">
    <citation type="submission" date="2018-10" db="EMBL/GenBank/DDBJ databases">
        <authorList>
            <person name="Li J."/>
        </authorList>
    </citation>
    <scope>NUCLEOTIDE SEQUENCE [LARGE SCALE GENOMIC DNA]</scope>
    <source>
        <strain evidence="2 3">CCTCC AB209002</strain>
    </source>
</reference>
<protein>
    <submittedName>
        <fullName evidence="2">Nucleoside deaminase</fullName>
    </submittedName>
</protein>
<dbReference type="RefSeq" id="WP_121673909.1">
    <property type="nucleotide sequence ID" value="NZ_BMXM01000003.1"/>
</dbReference>
<dbReference type="PANTHER" id="PTHR11079">
    <property type="entry name" value="CYTOSINE DEAMINASE FAMILY MEMBER"/>
    <property type="match status" value="1"/>
</dbReference>
<dbReference type="PANTHER" id="PTHR11079:SF161">
    <property type="entry name" value="CMP_DCMP-TYPE DEAMINASE DOMAIN-CONTAINING PROTEIN"/>
    <property type="match status" value="1"/>
</dbReference>
<proteinExistence type="predicted"/>
<gene>
    <name evidence="2" type="ORF">D9V29_13790</name>
</gene>
<dbReference type="Gene3D" id="3.40.140.10">
    <property type="entry name" value="Cytidine Deaminase, domain 2"/>
    <property type="match status" value="1"/>
</dbReference>
<accession>A0A3L6ZKB9</accession>
<dbReference type="EMBL" id="RCUV01000021">
    <property type="protein sequence ID" value="RLP68298.1"/>
    <property type="molecule type" value="Genomic_DNA"/>
</dbReference>
<dbReference type="PROSITE" id="PS51747">
    <property type="entry name" value="CYT_DCMP_DEAMINASES_2"/>
    <property type="match status" value="1"/>
</dbReference>
<keyword evidence="3" id="KW-1185">Reference proteome</keyword>
<dbReference type="InterPro" id="IPR002125">
    <property type="entry name" value="CMP_dCMP_dom"/>
</dbReference>
<feature type="domain" description="CMP/dCMP-type deaminase" evidence="1">
    <location>
        <begin position="1"/>
        <end position="113"/>
    </location>
</feature>
<sequence length="152" mass="15890">MTSDHLSAAVALAVANVQSGGGPFGAIVVTANGRVFEGTNLVTAENDPTAHAEVVAIRRACTALGTFDLTGATIYASCEPCPMCVAASLWARVDSVIYAADRHDAERAGFDDARFFDHFDGVRPAISITAAAVPDKLAPFTAWGAKSDRIDY</sequence>
<dbReference type="Proteomes" id="UP000270299">
    <property type="component" value="Unassembled WGS sequence"/>
</dbReference>
<organism evidence="2 3">
    <name type="scientific">Mycetocola manganoxydans</name>
    <dbReference type="NCBI Taxonomy" id="699879"/>
    <lineage>
        <taxon>Bacteria</taxon>
        <taxon>Bacillati</taxon>
        <taxon>Actinomycetota</taxon>
        <taxon>Actinomycetes</taxon>
        <taxon>Micrococcales</taxon>
        <taxon>Microbacteriaceae</taxon>
        <taxon>Mycetocola</taxon>
    </lineage>
</organism>
<dbReference type="SUPFAM" id="SSF53927">
    <property type="entry name" value="Cytidine deaminase-like"/>
    <property type="match status" value="1"/>
</dbReference>
<comment type="caution">
    <text evidence="2">The sequence shown here is derived from an EMBL/GenBank/DDBJ whole genome shotgun (WGS) entry which is preliminary data.</text>
</comment>
<dbReference type="GO" id="GO:0006152">
    <property type="term" value="P:purine nucleoside catabolic process"/>
    <property type="evidence" value="ECO:0007669"/>
    <property type="project" value="TreeGrafter"/>
</dbReference>